<name>A0A183I8F7_9BILA</name>
<proteinExistence type="predicted"/>
<evidence type="ECO:0000313" key="3">
    <source>
        <dbReference type="WBParaSite" id="OFLC_0001603201-mRNA-1"/>
    </source>
</evidence>
<reference evidence="3" key="1">
    <citation type="submission" date="2016-06" db="UniProtKB">
        <authorList>
            <consortium name="WormBaseParasite"/>
        </authorList>
    </citation>
    <scope>IDENTIFICATION</scope>
</reference>
<dbReference type="AlphaFoldDB" id="A0A183I8F7"/>
<reference evidence="1 2" key="2">
    <citation type="submission" date="2018-11" db="EMBL/GenBank/DDBJ databases">
        <authorList>
            <consortium name="Pathogen Informatics"/>
        </authorList>
    </citation>
    <scope>NUCLEOTIDE SEQUENCE [LARGE SCALE GENOMIC DNA]</scope>
</reference>
<dbReference type="WBParaSite" id="OFLC_0001603201-mRNA-1">
    <property type="protein sequence ID" value="OFLC_0001603201-mRNA-1"/>
    <property type="gene ID" value="OFLC_0001603201"/>
</dbReference>
<sequence length="79" mass="8791">VFVPAYGFESIVVFPSGSNYQVTDDSLIAEGVEVRSFQRITVKLSLDETDVQHIRLDMKLVSPKIPGFSVDYIISAPEE</sequence>
<evidence type="ECO:0000313" key="2">
    <source>
        <dbReference type="Proteomes" id="UP000267606"/>
    </source>
</evidence>
<dbReference type="EMBL" id="UZAJ01043621">
    <property type="protein sequence ID" value="VDP26071.1"/>
    <property type="molecule type" value="Genomic_DNA"/>
</dbReference>
<organism evidence="3">
    <name type="scientific">Onchocerca flexuosa</name>
    <dbReference type="NCBI Taxonomy" id="387005"/>
    <lineage>
        <taxon>Eukaryota</taxon>
        <taxon>Metazoa</taxon>
        <taxon>Ecdysozoa</taxon>
        <taxon>Nematoda</taxon>
        <taxon>Chromadorea</taxon>
        <taxon>Rhabditida</taxon>
        <taxon>Spirurina</taxon>
        <taxon>Spiruromorpha</taxon>
        <taxon>Filarioidea</taxon>
        <taxon>Onchocercidae</taxon>
        <taxon>Onchocerca</taxon>
    </lineage>
</organism>
<dbReference type="STRING" id="387005.A0A183I8F7"/>
<accession>A0A183I8F7</accession>
<keyword evidence="2" id="KW-1185">Reference proteome</keyword>
<gene>
    <name evidence="1" type="ORF">OFLC_LOCUS16020</name>
</gene>
<protein>
    <submittedName>
        <fullName evidence="3">YbbR-like domain-containing protein</fullName>
    </submittedName>
</protein>
<evidence type="ECO:0000313" key="1">
    <source>
        <dbReference type="EMBL" id="VDP26071.1"/>
    </source>
</evidence>
<dbReference type="Proteomes" id="UP000267606">
    <property type="component" value="Unassembled WGS sequence"/>
</dbReference>